<organism evidence="2">
    <name type="scientific">Bacillus mycoides</name>
    <dbReference type="NCBI Taxonomy" id="1405"/>
    <lineage>
        <taxon>Bacteria</taxon>
        <taxon>Bacillati</taxon>
        <taxon>Bacillota</taxon>
        <taxon>Bacilli</taxon>
        <taxon>Bacillales</taxon>
        <taxon>Bacillaceae</taxon>
        <taxon>Bacillus</taxon>
        <taxon>Bacillus cereus group</taxon>
    </lineage>
</organism>
<feature type="region of interest" description="Disordered" evidence="1">
    <location>
        <begin position="1"/>
        <end position="49"/>
    </location>
</feature>
<sequence length="49" mass="5066">MKKYIKEPGGSKMISDPGTGIGIFDPGPGGGYTTDLGGGWRKEPGGLRK</sequence>
<dbReference type="EMBL" id="ACMP01000095">
    <property type="protein sequence ID" value="EEL69359.1"/>
    <property type="molecule type" value="Genomic_DNA"/>
</dbReference>
<gene>
    <name evidence="2" type="ORF">bcere0026_36710</name>
</gene>
<feature type="compositionally biased region" description="Gly residues" evidence="1">
    <location>
        <begin position="27"/>
        <end position="39"/>
    </location>
</feature>
<dbReference type="Proteomes" id="UP000001753">
    <property type="component" value="Chromosome"/>
</dbReference>
<feature type="compositionally biased region" description="Basic and acidic residues" evidence="1">
    <location>
        <begin position="40"/>
        <end position="49"/>
    </location>
</feature>
<dbReference type="HOGENOM" id="CLU_208256_0_0_9"/>
<protein>
    <submittedName>
        <fullName evidence="2">Uncharacterized protein</fullName>
    </submittedName>
</protein>
<name>C2XY93_BACMY</name>
<proteinExistence type="predicted"/>
<dbReference type="RefSeq" id="WP_002066897.1">
    <property type="nucleotide sequence ID" value="NZ_CM000737.1"/>
</dbReference>
<feature type="compositionally biased region" description="Low complexity" evidence="1">
    <location>
        <begin position="16"/>
        <end position="26"/>
    </location>
</feature>
<reference evidence="2" key="1">
    <citation type="journal article" date="2012" name="Genome Res.">
        <title>Genomic characterization of the Bacillus cereus sensu lato species: Backdrop to the evolution of Bacillus anthracis.</title>
        <authorList>
            <person name="Zwick M.E."/>
            <person name="Joseph S.J."/>
            <person name="Didelot X."/>
            <person name="Chen P.E."/>
            <person name="Bishop-Lilly K.A."/>
            <person name="Stewart A.C."/>
            <person name="Willner K."/>
            <person name="Nolan N."/>
            <person name="Lentz S."/>
            <person name="Thomason M.K."/>
            <person name="Sozhamannan S."/>
            <person name="Mateczun A.J."/>
            <person name="Du L."/>
            <person name="Read T.D."/>
        </authorList>
    </citation>
    <scope>NUCLEOTIDE SEQUENCE [LARGE SCALE GENOMIC DNA]</scope>
    <source>
        <strain evidence="2">AH603</strain>
    </source>
</reference>
<comment type="caution">
    <text evidence="2">The sequence shown here is derived from an EMBL/GenBank/DDBJ whole genome shotgun (WGS) entry which is preliminary data.</text>
</comment>
<evidence type="ECO:0000256" key="1">
    <source>
        <dbReference type="SAM" id="MobiDB-lite"/>
    </source>
</evidence>
<dbReference type="AlphaFoldDB" id="C2XY93"/>
<accession>C2XY93</accession>
<evidence type="ECO:0000313" key="2">
    <source>
        <dbReference type="EMBL" id="EEL69359.1"/>
    </source>
</evidence>